<accession>A0ABT2H125</accession>
<dbReference type="CDD" id="cd08252">
    <property type="entry name" value="AL_MDR"/>
    <property type="match status" value="1"/>
</dbReference>
<dbReference type="NCBIfam" id="TIGR02817">
    <property type="entry name" value="adh_fam_1"/>
    <property type="match status" value="1"/>
</dbReference>
<keyword evidence="5" id="KW-1185">Reference proteome</keyword>
<dbReference type="Gene3D" id="3.40.50.720">
    <property type="entry name" value="NAD(P)-binding Rossmann-like Domain"/>
    <property type="match status" value="1"/>
</dbReference>
<evidence type="ECO:0000256" key="1">
    <source>
        <dbReference type="ARBA" id="ARBA00022857"/>
    </source>
</evidence>
<dbReference type="SUPFAM" id="SSF51735">
    <property type="entry name" value="NAD(P)-binding Rossmann-fold domains"/>
    <property type="match status" value="1"/>
</dbReference>
<keyword evidence="2" id="KW-0560">Oxidoreductase</keyword>
<dbReference type="InterPro" id="IPR036291">
    <property type="entry name" value="NAD(P)-bd_dom_sf"/>
</dbReference>
<dbReference type="InterPro" id="IPR051603">
    <property type="entry name" value="Zinc-ADH_QOR/CCCR"/>
</dbReference>
<dbReference type="EMBL" id="JANLCJ010000002">
    <property type="protein sequence ID" value="MCS5733638.1"/>
    <property type="molecule type" value="Genomic_DNA"/>
</dbReference>
<dbReference type="Pfam" id="PF13602">
    <property type="entry name" value="ADH_zinc_N_2"/>
    <property type="match status" value="1"/>
</dbReference>
<dbReference type="RefSeq" id="WP_259538454.1">
    <property type="nucleotide sequence ID" value="NZ_JANLCJ010000002.1"/>
</dbReference>
<evidence type="ECO:0000313" key="4">
    <source>
        <dbReference type="EMBL" id="MCS5733638.1"/>
    </source>
</evidence>
<comment type="similarity">
    <text evidence="2">Belongs to the zinc-containing alcohol dehydrogenase family. Quinone oxidoreductase subfamily.</text>
</comment>
<sequence length="332" mass="35381">MRAIVYTKPTPVDGPGSFVDLELARPGVGPHDLLVAVEAVSVNPADVKRRAGAEPTGDGLLGFDASGTVVEVGDDVTLFAVGDEVFYAGSSGRPGANAELHAVDERLVGRKPRTLSFAEAAALPLTSLTAWEGLVSKLRLTRDTRGTLLVIGAAGGVGSMVVQLAKTITSATVIGTASRDETRDWLLGLGADHVVDHSRELPPQLAAIAPDGIDWVFSTQRTDENLPMLVEVLKPFGQIVAIDDPQTLDVTPLKRKALSFHWELMFVRSAFQTPDMVEQHRILDTVAELVESGALRSTLSRTLTPFDAASLREAHRIVESGRSIGKVVVSRA</sequence>
<dbReference type="Gene3D" id="3.90.180.10">
    <property type="entry name" value="Medium-chain alcohol dehydrogenases, catalytic domain"/>
    <property type="match status" value="1"/>
</dbReference>
<evidence type="ECO:0000259" key="3">
    <source>
        <dbReference type="SMART" id="SM00829"/>
    </source>
</evidence>
<keyword evidence="2" id="KW-0862">Zinc</keyword>
<dbReference type="InterPro" id="IPR014182">
    <property type="entry name" value="ADH_Zn_typ-1"/>
</dbReference>
<dbReference type="PANTHER" id="PTHR44154:SF1">
    <property type="entry name" value="QUINONE OXIDOREDUCTASE"/>
    <property type="match status" value="1"/>
</dbReference>
<keyword evidence="2" id="KW-0479">Metal-binding</keyword>
<dbReference type="InterPro" id="IPR020843">
    <property type="entry name" value="ER"/>
</dbReference>
<gene>
    <name evidence="4" type="ORF">N1032_07790</name>
</gene>
<evidence type="ECO:0000256" key="2">
    <source>
        <dbReference type="RuleBase" id="RU364000"/>
    </source>
</evidence>
<evidence type="ECO:0000313" key="5">
    <source>
        <dbReference type="Proteomes" id="UP001165586"/>
    </source>
</evidence>
<organism evidence="4 5">
    <name type="scientific">Herbiconiux daphne</name>
    <dbReference type="NCBI Taxonomy" id="2970914"/>
    <lineage>
        <taxon>Bacteria</taxon>
        <taxon>Bacillati</taxon>
        <taxon>Actinomycetota</taxon>
        <taxon>Actinomycetes</taxon>
        <taxon>Micrococcales</taxon>
        <taxon>Microbacteriaceae</taxon>
        <taxon>Herbiconiux</taxon>
    </lineage>
</organism>
<proteinExistence type="inferred from homology"/>
<dbReference type="PANTHER" id="PTHR44154">
    <property type="entry name" value="QUINONE OXIDOREDUCTASE"/>
    <property type="match status" value="1"/>
</dbReference>
<comment type="caution">
    <text evidence="4">The sequence shown here is derived from an EMBL/GenBank/DDBJ whole genome shotgun (WGS) entry which is preliminary data.</text>
</comment>
<dbReference type="Proteomes" id="UP001165586">
    <property type="component" value="Unassembled WGS sequence"/>
</dbReference>
<dbReference type="SMART" id="SM00829">
    <property type="entry name" value="PKS_ER"/>
    <property type="match status" value="1"/>
</dbReference>
<dbReference type="SUPFAM" id="SSF50129">
    <property type="entry name" value="GroES-like"/>
    <property type="match status" value="1"/>
</dbReference>
<name>A0ABT2H125_9MICO</name>
<protein>
    <recommendedName>
        <fullName evidence="2">Zinc-type alcohol dehydrogenase-like protein</fullName>
    </recommendedName>
</protein>
<dbReference type="InterPro" id="IPR011032">
    <property type="entry name" value="GroES-like_sf"/>
</dbReference>
<keyword evidence="1" id="KW-0521">NADP</keyword>
<dbReference type="InterPro" id="IPR013154">
    <property type="entry name" value="ADH-like_N"/>
</dbReference>
<dbReference type="Pfam" id="PF08240">
    <property type="entry name" value="ADH_N"/>
    <property type="match status" value="1"/>
</dbReference>
<feature type="domain" description="Enoyl reductase (ER)" evidence="3">
    <location>
        <begin position="16"/>
        <end position="329"/>
    </location>
</feature>
<reference evidence="4" key="1">
    <citation type="submission" date="2022-08" db="EMBL/GenBank/DDBJ databases">
        <authorList>
            <person name="Deng Y."/>
            <person name="Han X.-F."/>
            <person name="Zhang Y.-Q."/>
        </authorList>
    </citation>
    <scope>NUCLEOTIDE SEQUENCE</scope>
    <source>
        <strain evidence="4">CPCC 203386</strain>
    </source>
</reference>